<evidence type="ECO:0000313" key="11">
    <source>
        <dbReference type="Ensembl" id="ENSRFEP00010033142.1"/>
    </source>
</evidence>
<dbReference type="GO" id="GO:0005634">
    <property type="term" value="C:nucleus"/>
    <property type="evidence" value="ECO:0007669"/>
    <property type="project" value="UniProtKB-SubCell"/>
</dbReference>
<evidence type="ECO:0000256" key="7">
    <source>
        <dbReference type="ARBA" id="ARBA00022786"/>
    </source>
</evidence>
<dbReference type="AlphaFoldDB" id="A0A671G5G0"/>
<keyword evidence="9" id="KW-0539">Nucleus</keyword>
<accession>A0A671G5G0</accession>
<keyword evidence="12" id="KW-1185">Reference proteome</keyword>
<dbReference type="GO" id="GO:0004842">
    <property type="term" value="F:ubiquitin-protein transferase activity"/>
    <property type="evidence" value="ECO:0007669"/>
    <property type="project" value="UniProtKB-ARBA"/>
</dbReference>
<evidence type="ECO:0000259" key="10">
    <source>
        <dbReference type="Pfam" id="PF12678"/>
    </source>
</evidence>
<dbReference type="InParanoid" id="A0A671G5G0"/>
<feature type="domain" description="Zinc finger RING-H2-type" evidence="10">
    <location>
        <begin position="1"/>
        <end position="49"/>
    </location>
</feature>
<keyword evidence="6" id="KW-0863">Zinc-finger</keyword>
<dbReference type="GeneTree" id="ENSGT00940000155618"/>
<dbReference type="SUPFAM" id="SSF57850">
    <property type="entry name" value="RING/U-box"/>
    <property type="match status" value="1"/>
</dbReference>
<dbReference type="Proteomes" id="UP000472240">
    <property type="component" value="Chromosome 21"/>
</dbReference>
<dbReference type="PANTHER" id="PTHR11210">
    <property type="entry name" value="RING BOX"/>
    <property type="match status" value="1"/>
</dbReference>
<reference evidence="11" key="5">
    <citation type="submission" date="2025-09" db="UniProtKB">
        <authorList>
            <consortium name="Ensembl"/>
        </authorList>
    </citation>
    <scope>IDENTIFICATION</scope>
</reference>
<keyword evidence="4" id="KW-0963">Cytoplasm</keyword>
<organism evidence="11 12">
    <name type="scientific">Rhinolophus ferrumequinum</name>
    <name type="common">Greater horseshoe bat</name>
    <dbReference type="NCBI Taxonomy" id="59479"/>
    <lineage>
        <taxon>Eukaryota</taxon>
        <taxon>Metazoa</taxon>
        <taxon>Chordata</taxon>
        <taxon>Craniata</taxon>
        <taxon>Vertebrata</taxon>
        <taxon>Euteleostomi</taxon>
        <taxon>Mammalia</taxon>
        <taxon>Eutheria</taxon>
        <taxon>Laurasiatheria</taxon>
        <taxon>Chiroptera</taxon>
        <taxon>Yinpterochiroptera</taxon>
        <taxon>Rhinolophoidea</taxon>
        <taxon>Rhinolophidae</taxon>
        <taxon>Rhinolophinae</taxon>
        <taxon>Rhinolophus</taxon>
    </lineage>
</organism>
<keyword evidence="8" id="KW-0862">Zinc</keyword>
<comment type="pathway">
    <text evidence="3">Protein modification; protein ubiquitination.</text>
</comment>
<evidence type="ECO:0000256" key="1">
    <source>
        <dbReference type="ARBA" id="ARBA00004123"/>
    </source>
</evidence>
<comment type="subcellular location">
    <subcellularLocation>
        <location evidence="2">Cytoplasm</location>
    </subcellularLocation>
    <subcellularLocation>
        <location evidence="1">Nucleus</location>
    </subcellularLocation>
</comment>
<evidence type="ECO:0000256" key="5">
    <source>
        <dbReference type="ARBA" id="ARBA00022723"/>
    </source>
</evidence>
<dbReference type="InterPro" id="IPR024766">
    <property type="entry name" value="Znf_RING_H2"/>
</dbReference>
<dbReference type="GO" id="GO:0031461">
    <property type="term" value="C:cullin-RING ubiquitin ligase complex"/>
    <property type="evidence" value="ECO:0007669"/>
    <property type="project" value="UniProtKB-ARBA"/>
</dbReference>
<reference evidence="11 12" key="1">
    <citation type="journal article" date="2015" name="Annu Rev Anim Biosci">
        <title>The Genome 10K Project: a way forward.</title>
        <authorList>
            <person name="Koepfli K.P."/>
            <person name="Paten B."/>
            <person name="O'Brien S.J."/>
            <person name="Koepfli K.P."/>
            <person name="Paten B."/>
            <person name="Antunes A."/>
            <person name="Belov K."/>
            <person name="Bustamante C."/>
            <person name="Castoe T.A."/>
            <person name="Clawson H."/>
            <person name="Crawford A.J."/>
            <person name="Diekhans M."/>
            <person name="Distel D."/>
            <person name="Durbin R."/>
            <person name="Earl D."/>
            <person name="Fujita M.K."/>
            <person name="Gamble T."/>
            <person name="Georges A."/>
            <person name="Gemmell N."/>
            <person name="Gilbert M.T."/>
            <person name="Graves J.M."/>
            <person name="Green R.E."/>
            <person name="Hickey G."/>
            <person name="Jarvis E.D."/>
            <person name="Johnson W."/>
            <person name="Komissarov A."/>
            <person name="Korf I."/>
            <person name="Kuhn R."/>
            <person name="Larkin D.M."/>
            <person name="Lewin H."/>
            <person name="Lopez J.V."/>
            <person name="Ma J."/>
            <person name="Marques-Bonet T."/>
            <person name="Miller W."/>
            <person name="Murphy R."/>
            <person name="Pevzner P."/>
            <person name="Shapiro B."/>
            <person name="Steiner C."/>
            <person name="Tamazian G."/>
            <person name="Venkatesh B."/>
            <person name="Wang J."/>
            <person name="Wayne R."/>
            <person name="Wiley E."/>
            <person name="Yang H."/>
            <person name="Zhang G."/>
            <person name="Haussler D."/>
            <person name="Ryder O."/>
            <person name="O'Brien S.J."/>
        </authorList>
    </citation>
    <scope>NUCLEOTIDE SEQUENCE</scope>
</reference>
<keyword evidence="5" id="KW-0479">Metal-binding</keyword>
<reference evidence="11" key="4">
    <citation type="submission" date="2025-08" db="UniProtKB">
        <authorList>
            <consortium name="Ensembl"/>
        </authorList>
    </citation>
    <scope>IDENTIFICATION</scope>
</reference>
<reference evidence="11 12" key="2">
    <citation type="journal article" date="2018" name="Annu Rev Anim Biosci">
        <title>Bat Biology, Genomes, and the Bat1K Project: To Generate Chromosome-Level Genomes for All Living Bat Species.</title>
        <authorList>
            <person name="Teeling E.C."/>
            <person name="Vernes S.C."/>
            <person name="Davalos L.M."/>
            <person name="Ray D.A."/>
            <person name="Gilbert M.T.P."/>
            <person name="Myers E."/>
        </authorList>
    </citation>
    <scope>NUCLEOTIDE SEQUENCE</scope>
</reference>
<keyword evidence="7" id="KW-0833">Ubl conjugation pathway</keyword>
<dbReference type="Pfam" id="PF12678">
    <property type="entry name" value="zf-rbx1"/>
    <property type="match status" value="1"/>
</dbReference>
<dbReference type="OMA" id="XIECQAN"/>
<protein>
    <recommendedName>
        <fullName evidence="10">Zinc finger RING-H2-type domain-containing protein</fullName>
    </recommendedName>
</protein>
<dbReference type="Gene3D" id="3.30.40.10">
    <property type="entry name" value="Zinc/RING finger domain, C3HC4 (zinc finger)"/>
    <property type="match status" value="1"/>
</dbReference>
<evidence type="ECO:0000256" key="2">
    <source>
        <dbReference type="ARBA" id="ARBA00004496"/>
    </source>
</evidence>
<dbReference type="Ensembl" id="ENSRFET00010035887.1">
    <property type="protein sequence ID" value="ENSRFEP00010033142.1"/>
    <property type="gene ID" value="ENSRFEG00010021798.1"/>
</dbReference>
<evidence type="ECO:0000256" key="6">
    <source>
        <dbReference type="ARBA" id="ARBA00022771"/>
    </source>
</evidence>
<evidence type="ECO:0000256" key="9">
    <source>
        <dbReference type="ARBA" id="ARBA00023242"/>
    </source>
</evidence>
<name>A0A671G5G0_RHIFE</name>
<dbReference type="GO" id="GO:0005737">
    <property type="term" value="C:cytoplasm"/>
    <property type="evidence" value="ECO:0007669"/>
    <property type="project" value="UniProtKB-SubCell"/>
</dbReference>
<evidence type="ECO:0000256" key="8">
    <source>
        <dbReference type="ARBA" id="ARBA00022833"/>
    </source>
</evidence>
<dbReference type="InterPro" id="IPR051031">
    <property type="entry name" value="RING-box_E3_Ubiquitin_Ligase"/>
</dbReference>
<dbReference type="GO" id="GO:0051603">
    <property type="term" value="P:proteolysis involved in protein catabolic process"/>
    <property type="evidence" value="ECO:0007669"/>
    <property type="project" value="UniProtKB-ARBA"/>
</dbReference>
<evidence type="ECO:0000313" key="12">
    <source>
        <dbReference type="Proteomes" id="UP000472240"/>
    </source>
</evidence>
<evidence type="ECO:0000256" key="4">
    <source>
        <dbReference type="ARBA" id="ARBA00022490"/>
    </source>
</evidence>
<dbReference type="InterPro" id="IPR013083">
    <property type="entry name" value="Znf_RING/FYVE/PHD"/>
</dbReference>
<evidence type="ECO:0000256" key="3">
    <source>
        <dbReference type="ARBA" id="ARBA00004906"/>
    </source>
</evidence>
<sequence length="59" mass="7057">MELCIECQVNQESATSEEHTVAWGVCNYAFYFHCNSRWLKIQQVCLLDNREWESQKYGH</sequence>
<reference evidence="12" key="3">
    <citation type="submission" date="2018-12" db="EMBL/GenBank/DDBJ databases">
        <title>G10K-VGP greater horseshoe bat female genome, primary haplotype.</title>
        <authorList>
            <person name="Teeling E."/>
            <person name="Myers G."/>
            <person name="Vernes S."/>
            <person name="Pippel M."/>
            <person name="Winkler S."/>
            <person name="Fedrigo O."/>
            <person name="Rhie A."/>
            <person name="Koren S."/>
            <person name="Phillippy A."/>
            <person name="Lewin H."/>
            <person name="Damas J."/>
            <person name="Howe K."/>
            <person name="Mountcastle J."/>
            <person name="Jarvis E.D."/>
        </authorList>
    </citation>
    <scope>NUCLEOTIDE SEQUENCE [LARGE SCALE GENOMIC DNA]</scope>
</reference>
<proteinExistence type="predicted"/>
<dbReference type="GO" id="GO:0008270">
    <property type="term" value="F:zinc ion binding"/>
    <property type="evidence" value="ECO:0007669"/>
    <property type="project" value="UniProtKB-KW"/>
</dbReference>